<dbReference type="EMBL" id="JAZGQO010000006">
    <property type="protein sequence ID" value="KAK6185755.1"/>
    <property type="molecule type" value="Genomic_DNA"/>
</dbReference>
<feature type="region of interest" description="Disordered" evidence="1">
    <location>
        <begin position="727"/>
        <end position="759"/>
    </location>
</feature>
<dbReference type="AlphaFoldDB" id="A0AAN8JYW9"/>
<feature type="compositionally biased region" description="Basic and acidic residues" evidence="1">
    <location>
        <begin position="219"/>
        <end position="240"/>
    </location>
</feature>
<feature type="domain" description="R3H" evidence="2">
    <location>
        <begin position="28"/>
        <end position="93"/>
    </location>
</feature>
<protein>
    <recommendedName>
        <fullName evidence="2">R3H domain-containing protein</fullName>
    </recommendedName>
</protein>
<organism evidence="3 4">
    <name type="scientific">Patella caerulea</name>
    <name type="common">Rayed Mediterranean limpet</name>
    <dbReference type="NCBI Taxonomy" id="87958"/>
    <lineage>
        <taxon>Eukaryota</taxon>
        <taxon>Metazoa</taxon>
        <taxon>Spiralia</taxon>
        <taxon>Lophotrochozoa</taxon>
        <taxon>Mollusca</taxon>
        <taxon>Gastropoda</taxon>
        <taxon>Patellogastropoda</taxon>
        <taxon>Patelloidea</taxon>
        <taxon>Patellidae</taxon>
        <taxon>Patella</taxon>
    </lineage>
</organism>
<keyword evidence="4" id="KW-1185">Reference proteome</keyword>
<dbReference type="Gene3D" id="3.30.70.330">
    <property type="match status" value="1"/>
</dbReference>
<accession>A0AAN8JYW9</accession>
<feature type="compositionally biased region" description="Basic and acidic residues" evidence="1">
    <location>
        <begin position="142"/>
        <end position="153"/>
    </location>
</feature>
<dbReference type="SUPFAM" id="SSF82708">
    <property type="entry name" value="R3H domain"/>
    <property type="match status" value="1"/>
</dbReference>
<dbReference type="Pfam" id="PF01424">
    <property type="entry name" value="R3H"/>
    <property type="match status" value="1"/>
</dbReference>
<feature type="compositionally biased region" description="Polar residues" evidence="1">
    <location>
        <begin position="534"/>
        <end position="551"/>
    </location>
</feature>
<evidence type="ECO:0000313" key="4">
    <source>
        <dbReference type="Proteomes" id="UP001347796"/>
    </source>
</evidence>
<dbReference type="PANTHER" id="PTHR21678:SF0">
    <property type="entry name" value="C3H1-TYPE DOMAIN-CONTAINING PROTEIN"/>
    <property type="match status" value="1"/>
</dbReference>
<dbReference type="SMART" id="SM00393">
    <property type="entry name" value="R3H"/>
    <property type="match status" value="1"/>
</dbReference>
<evidence type="ECO:0000259" key="2">
    <source>
        <dbReference type="PROSITE" id="PS51061"/>
    </source>
</evidence>
<dbReference type="InterPro" id="IPR001374">
    <property type="entry name" value="R3H_dom"/>
</dbReference>
<gene>
    <name evidence="3" type="ORF">SNE40_007917</name>
</gene>
<sequence length="773" mass="87395">MERILKLFYIIEELAIYIDDRYLSLQDTQFLEFVEADIQEFLQSATETRVLVFPPVDSYHRLLIHKVIEPNKLLRSFSIGEGDNRRTVVCLQHALLRGPKGQELMSSPFSSYPTGKGRGRGQHLNRSSPSPSGRSSETNDATARKSRDGEKPQESPNASGNRRSKGGAGRGRSKRPEMQLYVPRGRRNPNEKSSSSDGQLTGKTNENLTDNNRVSSPDVIEKRQPDVTDQSEEQKSDVSHGKISTKTQNEIERYVPRARRQQLAEKQECDLSEKNDISMDTDTVLGTDTTVQYCQDNHDIRQISKHVSKKIKMEDPNMKEKDDAGCLPDRNDVNVVEEKTLAVQENMTREPDSDNINKYLVQNPSTNLHQTVSIVQTLNTNISENISSQVCERENDKDMSDNVESFNPKSEETISQTESETSKKSLYKPLDEDQSIENNFELNNLCTNDIPLLQEHEEEIEIEKELDISDGASSNIVFSIENDIQSNSLPSVENLSGDNLLVDFQQKSVSESPYSECLEHPPILDEIESDKSVENSQVNDIPSIPVETSSDLKGVQDEDDDDDDDDESWDKMFDDNGDCLEPSLMDELTAHVGEVQIEKPKINYLEYQPKDVDLSSSAFGHLIEIYDFPSDFLTRDLLTTFQCYMNKGFDIKWVDDTHAIGIFSSTIAAQDALKMNHPLLKVRPIEIASKQSKLKAKRTTEFLKPYKERPKTTAMAARRLVSGALGLSSKVSKEKSDKEKSELREAKEKKRNDRKLKQDAWDGTVGKCAMDDS</sequence>
<dbReference type="PROSITE" id="PS51061">
    <property type="entry name" value="R3H"/>
    <property type="match status" value="1"/>
</dbReference>
<dbReference type="InterPro" id="IPR036867">
    <property type="entry name" value="R3H_dom_sf"/>
</dbReference>
<dbReference type="InterPro" id="IPR039884">
    <property type="entry name" value="R3HC1/R3HCL"/>
</dbReference>
<feature type="compositionally biased region" description="Acidic residues" evidence="1">
    <location>
        <begin position="557"/>
        <end position="568"/>
    </location>
</feature>
<feature type="compositionally biased region" description="Polar residues" evidence="1">
    <location>
        <begin position="104"/>
        <end position="113"/>
    </location>
</feature>
<feature type="compositionally biased region" description="Polar residues" evidence="1">
    <location>
        <begin position="191"/>
        <end position="215"/>
    </location>
</feature>
<dbReference type="GO" id="GO:0003676">
    <property type="term" value="F:nucleic acid binding"/>
    <property type="evidence" value="ECO:0007669"/>
    <property type="project" value="UniProtKB-UniRule"/>
</dbReference>
<feature type="compositionally biased region" description="Basic and acidic residues" evidence="1">
    <location>
        <begin position="391"/>
        <end position="400"/>
    </location>
</feature>
<proteinExistence type="predicted"/>
<dbReference type="PANTHER" id="PTHR21678">
    <property type="entry name" value="GROWTH INHIBITION AND DIFFERENTIATION RELATED PROTEIN 88"/>
    <property type="match status" value="1"/>
</dbReference>
<dbReference type="InterPro" id="IPR012677">
    <property type="entry name" value="Nucleotide-bd_a/b_plait_sf"/>
</dbReference>
<evidence type="ECO:0000313" key="3">
    <source>
        <dbReference type="EMBL" id="KAK6185755.1"/>
    </source>
</evidence>
<evidence type="ECO:0000256" key="1">
    <source>
        <dbReference type="SAM" id="MobiDB-lite"/>
    </source>
</evidence>
<feature type="region of interest" description="Disordered" evidence="1">
    <location>
        <begin position="102"/>
        <end position="253"/>
    </location>
</feature>
<feature type="compositionally biased region" description="Basic and acidic residues" evidence="1">
    <location>
        <begin position="731"/>
        <end position="759"/>
    </location>
</feature>
<dbReference type="Proteomes" id="UP001347796">
    <property type="component" value="Unassembled WGS sequence"/>
</dbReference>
<comment type="caution">
    <text evidence="3">The sequence shown here is derived from an EMBL/GenBank/DDBJ whole genome shotgun (WGS) entry which is preliminary data.</text>
</comment>
<dbReference type="Gene3D" id="3.30.1370.50">
    <property type="entry name" value="R3H-like domain"/>
    <property type="match status" value="1"/>
</dbReference>
<feature type="compositionally biased region" description="Low complexity" evidence="1">
    <location>
        <begin position="126"/>
        <end position="136"/>
    </location>
</feature>
<feature type="region of interest" description="Disordered" evidence="1">
    <location>
        <begin position="390"/>
        <end position="426"/>
    </location>
</feature>
<reference evidence="3 4" key="1">
    <citation type="submission" date="2024-01" db="EMBL/GenBank/DDBJ databases">
        <title>The genome of the rayed Mediterranean limpet Patella caerulea (Linnaeus, 1758).</title>
        <authorList>
            <person name="Anh-Thu Weber A."/>
            <person name="Halstead-Nussloch G."/>
        </authorList>
    </citation>
    <scope>NUCLEOTIDE SEQUENCE [LARGE SCALE GENOMIC DNA]</scope>
    <source>
        <strain evidence="3">AATW-2023a</strain>
        <tissue evidence="3">Whole specimen</tissue>
    </source>
</reference>
<name>A0AAN8JYW9_PATCE</name>
<feature type="region of interest" description="Disordered" evidence="1">
    <location>
        <begin position="531"/>
        <end position="576"/>
    </location>
</feature>